<dbReference type="Pfam" id="PF06253">
    <property type="entry name" value="MTTB"/>
    <property type="match status" value="1"/>
</dbReference>
<accession>A0ABY2WSI3</accession>
<feature type="compositionally biased region" description="Basic residues" evidence="5">
    <location>
        <begin position="1"/>
        <end position="14"/>
    </location>
</feature>
<feature type="region of interest" description="Disordered" evidence="5">
    <location>
        <begin position="1"/>
        <end position="32"/>
    </location>
</feature>
<organism evidence="6 7">
    <name type="scientific">Ruegeria sediminis</name>
    <dbReference type="NCBI Taxonomy" id="2583820"/>
    <lineage>
        <taxon>Bacteria</taxon>
        <taxon>Pseudomonadati</taxon>
        <taxon>Pseudomonadota</taxon>
        <taxon>Alphaproteobacteria</taxon>
        <taxon>Rhodobacterales</taxon>
        <taxon>Roseobacteraceae</taxon>
        <taxon>Ruegeria</taxon>
    </lineage>
</organism>
<evidence type="ECO:0000313" key="7">
    <source>
        <dbReference type="Proteomes" id="UP001193035"/>
    </source>
</evidence>
<dbReference type="RefSeq" id="WP_138845463.1">
    <property type="nucleotide sequence ID" value="NZ_VCPD01000010.1"/>
</dbReference>
<gene>
    <name evidence="6" type="ORF">FGK63_19590</name>
</gene>
<protein>
    <recommendedName>
        <fullName evidence="4">Methyltransferase</fullName>
        <ecNumber evidence="4">2.1.1.-</ecNumber>
    </recommendedName>
</protein>
<dbReference type="GO" id="GO:0008168">
    <property type="term" value="F:methyltransferase activity"/>
    <property type="evidence" value="ECO:0007669"/>
    <property type="project" value="UniProtKB-KW"/>
</dbReference>
<keyword evidence="7" id="KW-1185">Reference proteome</keyword>
<keyword evidence="2 6" id="KW-0489">Methyltransferase</keyword>
<evidence type="ECO:0000256" key="4">
    <source>
        <dbReference type="PIRNR" id="PIRNR037567"/>
    </source>
</evidence>
<comment type="similarity">
    <text evidence="1 4">Belongs to the trimethylamine methyltransferase family.</text>
</comment>
<reference evidence="6 7" key="1">
    <citation type="submission" date="2019-05" db="EMBL/GenBank/DDBJ databases">
        <title>Ruegeria sp. nov., isolated from tidal flat.</title>
        <authorList>
            <person name="Kim W."/>
        </authorList>
    </citation>
    <scope>NUCLEOTIDE SEQUENCE [LARGE SCALE GENOMIC DNA]</scope>
    <source>
        <strain evidence="6 7">CAU 1488</strain>
    </source>
</reference>
<evidence type="ECO:0000256" key="2">
    <source>
        <dbReference type="ARBA" id="ARBA00022603"/>
    </source>
</evidence>
<keyword evidence="3 4" id="KW-0808">Transferase</keyword>
<dbReference type="GO" id="GO:0032259">
    <property type="term" value="P:methylation"/>
    <property type="evidence" value="ECO:0007669"/>
    <property type="project" value="UniProtKB-KW"/>
</dbReference>
<dbReference type="EMBL" id="VCPD01000010">
    <property type="protein sequence ID" value="TMV03378.1"/>
    <property type="molecule type" value="Genomic_DNA"/>
</dbReference>
<evidence type="ECO:0000256" key="3">
    <source>
        <dbReference type="ARBA" id="ARBA00022679"/>
    </source>
</evidence>
<name>A0ABY2WSI3_9RHOB</name>
<evidence type="ECO:0000313" key="6">
    <source>
        <dbReference type="EMBL" id="TMV03378.1"/>
    </source>
</evidence>
<dbReference type="PIRSF" id="PIRSF037567">
    <property type="entry name" value="MTTB_MeTrfase"/>
    <property type="match status" value="1"/>
</dbReference>
<dbReference type="Proteomes" id="UP001193035">
    <property type="component" value="Unassembled WGS sequence"/>
</dbReference>
<dbReference type="InterPro" id="IPR038601">
    <property type="entry name" value="MttB-like_sf"/>
</dbReference>
<evidence type="ECO:0000256" key="5">
    <source>
        <dbReference type="SAM" id="MobiDB-lite"/>
    </source>
</evidence>
<comment type="caution">
    <text evidence="6">The sequence shown here is derived from an EMBL/GenBank/DDBJ whole genome shotgun (WGS) entry which is preliminary data.</text>
</comment>
<dbReference type="Gene3D" id="3.20.20.480">
    <property type="entry name" value="Trimethylamine methyltransferase-like"/>
    <property type="match status" value="1"/>
</dbReference>
<sequence>MSRSRSGRAIRRAARSNGAGSGPTTAIWPGIEGGRYRPISQEGIRAIHDTALRILAEVGLARATPRCVKAVTSAGGSLTEQGRLLFPRGLVERMLETAGRGFKLHGQRPEFDLDPSGTRIHLGTSGAAVHVIDSETRKVRDSTLQDLYDMARLADVLPNIHMFQRTVVARDLTDPYEMELNTAYACALGTAKPIGTSFSSAETMRDAIAIFHAIAGGEAAWRERPFCCVSTCFVVPPLTFAEEALSIIECAADTGTPLKLVSAGQAGATSPAPLAGAVAQQTAEVLAGLVYVNLLNPGHPALFGALPFVSDLRTGAMSGGSAEQGVLMAACAQMAQFYNIPCAVSAGMTDSKMPDFQAGYEKGITELLSALAGANLIYEAAGMYGSLLAASKESFVLDNDLIGSVLRATRGIDVSEDTLAFEVIRDVCLGGPGHFLGADQTLDRMQSDYYYPAMADRRTPQEWAGSNPADLLEQARERTRALLAEPAPRHIPAEVDAEIRRRFPIRLPLPDTDSRAA</sequence>
<proteinExistence type="inferred from homology"/>
<dbReference type="EC" id="2.1.1.-" evidence="4"/>
<evidence type="ECO:0000256" key="1">
    <source>
        <dbReference type="ARBA" id="ARBA00007137"/>
    </source>
</evidence>
<dbReference type="InterPro" id="IPR010426">
    <property type="entry name" value="MTTB_MeTrfase"/>
</dbReference>